<sequence>MKILKLYHKCGKKKQIRFILLYQKTFSIRALQRSFICNKENSKTLSQMWKKEADTIYSTLSKMMTLAYKEMSHSLFNYDFYKVLDRKVLDRKNSKTLSQMWKKEADTIYSTLSKMMTLAYKEMSHSLFNYDFYKVLDRKVLDRSKFILFK</sequence>
<accession>A0A2P4NPZ0</accession>
<reference evidence="1 2" key="1">
    <citation type="journal article" date="2013" name="Proc. Natl. Acad. Sci. U.S.A.">
        <title>Genome of an arbuscular mycorrhizal fungus provides insight into the oldest plant symbiosis.</title>
        <authorList>
            <person name="Tisserant E."/>
            <person name="Malbreil M."/>
            <person name="Kuo A."/>
            <person name="Kohler A."/>
            <person name="Symeonidi A."/>
            <person name="Balestrini R."/>
            <person name="Charron P."/>
            <person name="Duensing N."/>
            <person name="Frei Dit Frey N."/>
            <person name="Gianinazzi-Pearson V."/>
            <person name="Gilbert L.B."/>
            <person name="Handa Y."/>
            <person name="Herr J.R."/>
            <person name="Hijri M."/>
            <person name="Koul R."/>
            <person name="Kawaguchi M."/>
            <person name="Krajinski F."/>
            <person name="Lammers P.J."/>
            <person name="Masclaux F.G."/>
            <person name="Murat C."/>
            <person name="Morin E."/>
            <person name="Ndikumana S."/>
            <person name="Pagni M."/>
            <person name="Petitpierre D."/>
            <person name="Requena N."/>
            <person name="Rosikiewicz P."/>
            <person name="Riley R."/>
            <person name="Saito K."/>
            <person name="San Clemente H."/>
            <person name="Shapiro H."/>
            <person name="van Tuinen D."/>
            <person name="Becard G."/>
            <person name="Bonfante P."/>
            <person name="Paszkowski U."/>
            <person name="Shachar-Hill Y.Y."/>
            <person name="Tuskan G.A."/>
            <person name="Young P.W."/>
            <person name="Sanders I.R."/>
            <person name="Henrissat B."/>
            <person name="Rensing S.A."/>
            <person name="Grigoriev I.V."/>
            <person name="Corradi N."/>
            <person name="Roux C."/>
            <person name="Martin F."/>
        </authorList>
    </citation>
    <scope>NUCLEOTIDE SEQUENCE [LARGE SCALE GENOMIC DNA]</scope>
    <source>
        <strain evidence="1 2">DAOM 197198</strain>
    </source>
</reference>
<keyword evidence="2" id="KW-1185">Reference proteome</keyword>
<comment type="caution">
    <text evidence="1">The sequence shown here is derived from an EMBL/GenBank/DDBJ whole genome shotgun (WGS) entry which is preliminary data.</text>
</comment>
<dbReference type="AlphaFoldDB" id="A0A2P4NPZ0"/>
<evidence type="ECO:0000313" key="2">
    <source>
        <dbReference type="Proteomes" id="UP000018888"/>
    </source>
</evidence>
<dbReference type="EMBL" id="AUPC02000756">
    <property type="protein sequence ID" value="POG55201.1"/>
    <property type="molecule type" value="Genomic_DNA"/>
</dbReference>
<reference evidence="1 2" key="2">
    <citation type="journal article" date="2018" name="New Phytol.">
        <title>High intraspecific genome diversity in the model arbuscular mycorrhizal symbiont Rhizophagus irregularis.</title>
        <authorList>
            <person name="Chen E.C.H."/>
            <person name="Morin E."/>
            <person name="Beaudet D."/>
            <person name="Noel J."/>
            <person name="Yildirir G."/>
            <person name="Ndikumana S."/>
            <person name="Charron P."/>
            <person name="St-Onge C."/>
            <person name="Giorgi J."/>
            <person name="Kruger M."/>
            <person name="Marton T."/>
            <person name="Ropars J."/>
            <person name="Grigoriev I.V."/>
            <person name="Hainaut M."/>
            <person name="Henrissat B."/>
            <person name="Roux C."/>
            <person name="Martin F."/>
            <person name="Corradi N."/>
        </authorList>
    </citation>
    <scope>NUCLEOTIDE SEQUENCE [LARGE SCALE GENOMIC DNA]</scope>
    <source>
        <strain evidence="1 2">DAOM 197198</strain>
    </source>
</reference>
<proteinExistence type="predicted"/>
<gene>
    <name evidence="1" type="ORF">GLOIN_2v1886575</name>
</gene>
<evidence type="ECO:0000313" key="1">
    <source>
        <dbReference type="EMBL" id="POG55201.1"/>
    </source>
</evidence>
<name>A0A2P4NPZ0_RHIID</name>
<dbReference type="Proteomes" id="UP000018888">
    <property type="component" value="Unassembled WGS sequence"/>
</dbReference>
<organism evidence="1 2">
    <name type="scientific">Rhizophagus irregularis (strain DAOM 181602 / DAOM 197198 / MUCL 43194)</name>
    <name type="common">Arbuscular mycorrhizal fungus</name>
    <name type="synonym">Glomus intraradices</name>
    <dbReference type="NCBI Taxonomy" id="747089"/>
    <lineage>
        <taxon>Eukaryota</taxon>
        <taxon>Fungi</taxon>
        <taxon>Fungi incertae sedis</taxon>
        <taxon>Mucoromycota</taxon>
        <taxon>Glomeromycotina</taxon>
        <taxon>Glomeromycetes</taxon>
        <taxon>Glomerales</taxon>
        <taxon>Glomeraceae</taxon>
        <taxon>Rhizophagus</taxon>
    </lineage>
</organism>
<protein>
    <submittedName>
        <fullName evidence="1">Uncharacterized protein</fullName>
    </submittedName>
</protein>